<evidence type="ECO:0000313" key="2">
    <source>
        <dbReference type="EMBL" id="ABL79222.1"/>
    </source>
</evidence>
<keyword evidence="1" id="KW-0472">Membrane</keyword>
<dbReference type="GeneID" id="4602064"/>
<keyword evidence="1" id="KW-0812">Transmembrane</keyword>
<dbReference type="Proteomes" id="UP000000641">
    <property type="component" value="Chromosome"/>
</dbReference>
<evidence type="ECO:0008006" key="4">
    <source>
        <dbReference type="Google" id="ProtNLM"/>
    </source>
</evidence>
<dbReference type="RefSeq" id="WP_011753487.1">
    <property type="nucleotide sequence ID" value="NC_008698.1"/>
</dbReference>
<evidence type="ECO:0000256" key="1">
    <source>
        <dbReference type="SAM" id="Phobius"/>
    </source>
</evidence>
<dbReference type="KEGG" id="tpe:Tpen_1827"/>
<name>A1S192_THEPD</name>
<protein>
    <recommendedName>
        <fullName evidence="4">Mechanosensitive ion channel</fullName>
    </recommendedName>
</protein>
<reference evidence="3" key="1">
    <citation type="journal article" date="2008" name="J. Bacteriol.">
        <title>Genome sequence of Thermofilum pendens reveals an exceptional loss of biosynthetic pathways without genome reduction.</title>
        <authorList>
            <person name="Anderson I."/>
            <person name="Rodriguez J."/>
            <person name="Susanti D."/>
            <person name="Porat I."/>
            <person name="Reich C."/>
            <person name="Ulrich L.E."/>
            <person name="Elkins J.G."/>
            <person name="Mavromatis K."/>
            <person name="Lykidis A."/>
            <person name="Kim E."/>
            <person name="Thompson L.S."/>
            <person name="Nolan M."/>
            <person name="Land M."/>
            <person name="Copeland A."/>
            <person name="Lapidus A."/>
            <person name="Lucas S."/>
            <person name="Detter C."/>
            <person name="Zhulin I.B."/>
            <person name="Olsen G.J."/>
            <person name="Whitman W."/>
            <person name="Mukhopadhyay B."/>
            <person name="Bristow J."/>
            <person name="Kyrpides N."/>
        </authorList>
    </citation>
    <scope>NUCLEOTIDE SEQUENCE [LARGE SCALE GENOMIC DNA]</scope>
    <source>
        <strain evidence="3">DSM 2475 / Hrk 5</strain>
    </source>
</reference>
<sequence>MPEWDVVQLFQQVVIEIAALAPKVGLATLILFVTLLVVKLVNKSIRWLVSVARLDEYLRKSLPEGTRIPLSTLLVLVADAGILTSSAALVVRVFVPEYSQAYREALSYISRIGSVAVLSLFSFVVIDALVKSMRMERKTERFFVMMSLLVVTLLIVDLASLSNEIKLALALGIAIGIGFLVGAFAAWAFFGEYLDALVRVRTGQPGLEREKNLPEDTED</sequence>
<dbReference type="eggNOG" id="arCOG07492">
    <property type="taxonomic scope" value="Archaea"/>
</dbReference>
<keyword evidence="3" id="KW-1185">Reference proteome</keyword>
<keyword evidence="1" id="KW-1133">Transmembrane helix</keyword>
<dbReference type="AlphaFoldDB" id="A1S192"/>
<feature type="transmembrane region" description="Helical" evidence="1">
    <location>
        <begin position="108"/>
        <end position="130"/>
    </location>
</feature>
<proteinExistence type="predicted"/>
<dbReference type="EMBL" id="CP000505">
    <property type="protein sequence ID" value="ABL79222.1"/>
    <property type="molecule type" value="Genomic_DNA"/>
</dbReference>
<dbReference type="EnsemblBacteria" id="ABL79222">
    <property type="protein sequence ID" value="ABL79222"/>
    <property type="gene ID" value="Tpen_1827"/>
</dbReference>
<accession>A1S192</accession>
<feature type="transmembrane region" description="Helical" evidence="1">
    <location>
        <begin position="68"/>
        <end position="88"/>
    </location>
</feature>
<dbReference type="HOGENOM" id="CLU_109679_0_0_2"/>
<feature type="transmembrane region" description="Helical" evidence="1">
    <location>
        <begin position="142"/>
        <end position="161"/>
    </location>
</feature>
<gene>
    <name evidence="2" type="ordered locus">Tpen_1827</name>
</gene>
<evidence type="ECO:0000313" key="3">
    <source>
        <dbReference type="Proteomes" id="UP000000641"/>
    </source>
</evidence>
<feature type="transmembrane region" description="Helical" evidence="1">
    <location>
        <begin position="20"/>
        <end position="38"/>
    </location>
</feature>
<feature type="transmembrane region" description="Helical" evidence="1">
    <location>
        <begin position="167"/>
        <end position="190"/>
    </location>
</feature>
<dbReference type="STRING" id="368408.Tpen_1827"/>
<dbReference type="OrthoDB" id="372264at2157"/>
<organism evidence="2 3">
    <name type="scientific">Thermofilum pendens (strain DSM 2475 / Hrk 5)</name>
    <dbReference type="NCBI Taxonomy" id="368408"/>
    <lineage>
        <taxon>Archaea</taxon>
        <taxon>Thermoproteota</taxon>
        <taxon>Thermoprotei</taxon>
        <taxon>Thermofilales</taxon>
        <taxon>Thermofilaceae</taxon>
        <taxon>Thermofilum</taxon>
    </lineage>
</organism>